<dbReference type="PANTHER" id="PTHR30469:SF33">
    <property type="entry name" value="SLR1207 PROTEIN"/>
    <property type="match status" value="1"/>
</dbReference>
<dbReference type="Gene3D" id="2.40.30.170">
    <property type="match status" value="1"/>
</dbReference>
<dbReference type="GO" id="GO:0015562">
    <property type="term" value="F:efflux transmembrane transporter activity"/>
    <property type="evidence" value="ECO:0007669"/>
    <property type="project" value="TreeGrafter"/>
</dbReference>
<dbReference type="GO" id="GO:1990281">
    <property type="term" value="C:efflux pump complex"/>
    <property type="evidence" value="ECO:0007669"/>
    <property type="project" value="TreeGrafter"/>
</dbReference>
<evidence type="ECO:0000313" key="5">
    <source>
        <dbReference type="Proteomes" id="UP000219193"/>
    </source>
</evidence>
<dbReference type="SUPFAM" id="SSF111369">
    <property type="entry name" value="HlyD-like secretion proteins"/>
    <property type="match status" value="1"/>
</dbReference>
<reference evidence="5" key="1">
    <citation type="submission" date="2017-09" db="EMBL/GenBank/DDBJ databases">
        <authorList>
            <person name="Varghese N."/>
            <person name="Submissions S."/>
        </authorList>
    </citation>
    <scope>NUCLEOTIDE SEQUENCE [LARGE SCALE GENOMIC DNA]</scope>
    <source>
        <strain evidence="5">CGMCC 1.12641</strain>
    </source>
</reference>
<dbReference type="Gene3D" id="2.40.50.100">
    <property type="match status" value="1"/>
</dbReference>
<feature type="domain" description="CusB-like beta-barrel" evidence="2">
    <location>
        <begin position="233"/>
        <end position="302"/>
    </location>
</feature>
<gene>
    <name evidence="4" type="ORF">SAMN06296241_2709</name>
</gene>
<dbReference type="OrthoDB" id="869610at2"/>
<dbReference type="Proteomes" id="UP000219193">
    <property type="component" value="Unassembled WGS sequence"/>
</dbReference>
<accession>A0A285X707</accession>
<dbReference type="Pfam" id="PF25954">
    <property type="entry name" value="Beta-barrel_RND_2"/>
    <property type="match status" value="1"/>
</dbReference>
<organism evidence="4 5">
    <name type="scientific">Salinimicrobium sediminis</name>
    <dbReference type="NCBI Taxonomy" id="1343891"/>
    <lineage>
        <taxon>Bacteria</taxon>
        <taxon>Pseudomonadati</taxon>
        <taxon>Bacteroidota</taxon>
        <taxon>Flavobacteriia</taxon>
        <taxon>Flavobacteriales</taxon>
        <taxon>Flavobacteriaceae</taxon>
        <taxon>Salinimicrobium</taxon>
    </lineage>
</organism>
<evidence type="ECO:0000259" key="3">
    <source>
        <dbReference type="Pfam" id="PF25984"/>
    </source>
</evidence>
<feature type="coiled-coil region" evidence="1">
    <location>
        <begin position="152"/>
        <end position="179"/>
    </location>
</feature>
<proteinExistence type="predicted"/>
<keyword evidence="5" id="KW-1185">Reference proteome</keyword>
<keyword evidence="1" id="KW-0175">Coiled coil</keyword>
<dbReference type="PROSITE" id="PS51257">
    <property type="entry name" value="PROKAR_LIPOPROTEIN"/>
    <property type="match status" value="1"/>
</dbReference>
<dbReference type="EMBL" id="OCMF01000004">
    <property type="protein sequence ID" value="SOC81137.1"/>
    <property type="molecule type" value="Genomic_DNA"/>
</dbReference>
<dbReference type="PANTHER" id="PTHR30469">
    <property type="entry name" value="MULTIDRUG RESISTANCE PROTEIN MDTA"/>
    <property type="match status" value="1"/>
</dbReference>
<evidence type="ECO:0000256" key="1">
    <source>
        <dbReference type="SAM" id="Coils"/>
    </source>
</evidence>
<protein>
    <submittedName>
        <fullName evidence="4">Barrel-sandwich domain of CusB or HlyD membrane-fusion</fullName>
    </submittedName>
</protein>
<dbReference type="InterPro" id="IPR058639">
    <property type="entry name" value="BSH_YknX-like"/>
</dbReference>
<name>A0A285X707_9FLAO</name>
<sequence>MNWRTIPAAVMIFFLSCNNEQESINPVETTITESVYASVVIQPDSLYQAFAVVNGILDRILVEEGDTVKKGEILLEIVNTNPQLVSKNAFLALQLARENYNGGAAVLSNLKEEIRVARHQFQDDSVNFRRQERLWQQQIGSRSNLESRKLALDRSKAALEVLQNKYVLTQKELETQLKQAENSYSASLVNTTDFTIRSKIDGKVYAIHKNPGEIVNTTQPLVSVGSVDRFLVEMLVDEEDIVKVKQGQLVYLSLDAYPQEVFKAEVFKIYPRKDERNQTFLVEAVFKEAPGVLLPGLSGEANILVAQKEKALVIPRKYLIGQNRVKTKEGLIPVNTGLQSIDSVEILNGITKETEILSP</sequence>
<dbReference type="InterPro" id="IPR058792">
    <property type="entry name" value="Beta-barrel_RND_2"/>
</dbReference>
<evidence type="ECO:0000259" key="2">
    <source>
        <dbReference type="Pfam" id="PF25954"/>
    </source>
</evidence>
<dbReference type="RefSeq" id="WP_097056911.1">
    <property type="nucleotide sequence ID" value="NZ_OCMF01000004.1"/>
</dbReference>
<evidence type="ECO:0000313" key="4">
    <source>
        <dbReference type="EMBL" id="SOC81137.1"/>
    </source>
</evidence>
<feature type="domain" description="YknX-like barrel-sandwich hybrid" evidence="3">
    <location>
        <begin position="54"/>
        <end position="225"/>
    </location>
</feature>
<dbReference type="AlphaFoldDB" id="A0A285X707"/>
<dbReference type="Pfam" id="PF25984">
    <property type="entry name" value="BSH_YknX"/>
    <property type="match status" value="1"/>
</dbReference>